<evidence type="ECO:0000313" key="3">
    <source>
        <dbReference type="Proteomes" id="UP000268908"/>
    </source>
</evidence>
<evidence type="ECO:0000313" key="2">
    <source>
        <dbReference type="EMBL" id="RLJ68602.1"/>
    </source>
</evidence>
<feature type="transmembrane region" description="Helical" evidence="1">
    <location>
        <begin position="6"/>
        <end position="30"/>
    </location>
</feature>
<keyword evidence="1" id="KW-0472">Membrane</keyword>
<dbReference type="RefSeq" id="WP_275540516.1">
    <property type="nucleotide sequence ID" value="NZ_BHVV01000002.1"/>
</dbReference>
<accession>A0A497XKS7</accession>
<sequence>MNKLPGWGKAIVAVVVFAILYGAAQLLLFLDKTSSGKPGLD</sequence>
<keyword evidence="1" id="KW-0812">Transmembrane</keyword>
<keyword evidence="1" id="KW-1133">Transmembrane helix</keyword>
<name>A0A497XKS7_9PROT</name>
<dbReference type="Proteomes" id="UP000268908">
    <property type="component" value="Unassembled WGS sequence"/>
</dbReference>
<keyword evidence="3" id="KW-1185">Reference proteome</keyword>
<comment type="caution">
    <text evidence="2">The sequence shown here is derived from an EMBL/GenBank/DDBJ whole genome shotgun (WGS) entry which is preliminary data.</text>
</comment>
<reference evidence="2 3" key="1">
    <citation type="submission" date="2018-10" db="EMBL/GenBank/DDBJ databases">
        <title>Genomic Encyclopedia of Type Strains, Phase IV (KMG-IV): sequencing the most valuable type-strain genomes for metagenomic binning, comparative biology and taxonomic classification.</title>
        <authorList>
            <person name="Goeker M."/>
        </authorList>
    </citation>
    <scope>NUCLEOTIDE SEQUENCE [LARGE SCALE GENOMIC DNA]</scope>
    <source>
        <strain evidence="2 3">DSM 26916</strain>
    </source>
</reference>
<organism evidence="2 3">
    <name type="scientific">Sulfurisoma sediminicola</name>
    <dbReference type="NCBI Taxonomy" id="1381557"/>
    <lineage>
        <taxon>Bacteria</taxon>
        <taxon>Pseudomonadati</taxon>
        <taxon>Pseudomonadota</taxon>
        <taxon>Betaproteobacteria</taxon>
        <taxon>Nitrosomonadales</taxon>
        <taxon>Sterolibacteriaceae</taxon>
        <taxon>Sulfurisoma</taxon>
    </lineage>
</organism>
<protein>
    <submittedName>
        <fullName evidence="2">Uncharacterized protein</fullName>
    </submittedName>
</protein>
<evidence type="ECO:0000256" key="1">
    <source>
        <dbReference type="SAM" id="Phobius"/>
    </source>
</evidence>
<gene>
    <name evidence="2" type="ORF">DFR35_1170</name>
</gene>
<dbReference type="EMBL" id="RCCI01000004">
    <property type="protein sequence ID" value="RLJ68602.1"/>
    <property type="molecule type" value="Genomic_DNA"/>
</dbReference>
<proteinExistence type="predicted"/>
<dbReference type="AlphaFoldDB" id="A0A497XKS7"/>